<feature type="compositionally biased region" description="Polar residues" evidence="1">
    <location>
        <begin position="133"/>
        <end position="142"/>
    </location>
</feature>
<dbReference type="RefSeq" id="XP_025357952.1">
    <property type="nucleotide sequence ID" value="XM_025498287.1"/>
</dbReference>
<keyword evidence="2" id="KW-0472">Membrane</keyword>
<proteinExistence type="predicted"/>
<dbReference type="InParanoid" id="A0A316VJH3"/>
<evidence type="ECO:0000256" key="2">
    <source>
        <dbReference type="SAM" id="Phobius"/>
    </source>
</evidence>
<sequence>MTAITNTHRLYKRDTIAADGTRDIGGGAIAGIIIGIVVVCAILAGLLAWRLYTYRTNRDFFTGKSNLNYGSASMLTPAKAGHIRSTRGIRKLNDDTDSVLEIDGNDHATENVDSGDYNSEKHLITSQREQHQKLTQAVNTNQEEWDQHEQQTKERYPSETNRTSWWVPSFGRAIPREQVEEHNNVQSEVMRP</sequence>
<keyword evidence="4" id="KW-1185">Reference proteome</keyword>
<evidence type="ECO:0000313" key="4">
    <source>
        <dbReference type="Proteomes" id="UP000245771"/>
    </source>
</evidence>
<gene>
    <name evidence="3" type="ORF">FA14DRAFT_159597</name>
</gene>
<dbReference type="Proteomes" id="UP000245771">
    <property type="component" value="Unassembled WGS sequence"/>
</dbReference>
<feature type="compositionally biased region" description="Basic and acidic residues" evidence="1">
    <location>
        <begin position="145"/>
        <end position="157"/>
    </location>
</feature>
<evidence type="ECO:0000256" key="1">
    <source>
        <dbReference type="SAM" id="MobiDB-lite"/>
    </source>
</evidence>
<reference evidence="3 4" key="1">
    <citation type="journal article" date="2018" name="Mol. Biol. Evol.">
        <title>Broad Genomic Sampling Reveals a Smut Pathogenic Ancestry of the Fungal Clade Ustilaginomycotina.</title>
        <authorList>
            <person name="Kijpornyongpan T."/>
            <person name="Mondo S.J."/>
            <person name="Barry K."/>
            <person name="Sandor L."/>
            <person name="Lee J."/>
            <person name="Lipzen A."/>
            <person name="Pangilinan J."/>
            <person name="LaButti K."/>
            <person name="Hainaut M."/>
            <person name="Henrissat B."/>
            <person name="Grigoriev I.V."/>
            <person name="Spatafora J.W."/>
            <person name="Aime M.C."/>
        </authorList>
    </citation>
    <scope>NUCLEOTIDE SEQUENCE [LARGE SCALE GENOMIC DNA]</scope>
    <source>
        <strain evidence="3 4">MCA 3882</strain>
    </source>
</reference>
<feature type="compositionally biased region" description="Basic and acidic residues" evidence="1">
    <location>
        <begin position="174"/>
        <end position="183"/>
    </location>
</feature>
<accession>A0A316VJH3</accession>
<evidence type="ECO:0000313" key="3">
    <source>
        <dbReference type="EMBL" id="PWN37650.1"/>
    </source>
</evidence>
<feature type="transmembrane region" description="Helical" evidence="2">
    <location>
        <begin position="28"/>
        <end position="49"/>
    </location>
</feature>
<organism evidence="3 4">
    <name type="scientific">Meira miltonrushii</name>
    <dbReference type="NCBI Taxonomy" id="1280837"/>
    <lineage>
        <taxon>Eukaryota</taxon>
        <taxon>Fungi</taxon>
        <taxon>Dikarya</taxon>
        <taxon>Basidiomycota</taxon>
        <taxon>Ustilaginomycotina</taxon>
        <taxon>Exobasidiomycetes</taxon>
        <taxon>Exobasidiales</taxon>
        <taxon>Brachybasidiaceae</taxon>
        <taxon>Meira</taxon>
    </lineage>
</organism>
<keyword evidence="2" id="KW-1133">Transmembrane helix</keyword>
<dbReference type="AlphaFoldDB" id="A0A316VJH3"/>
<dbReference type="GeneID" id="37020068"/>
<name>A0A316VJH3_9BASI</name>
<feature type="region of interest" description="Disordered" evidence="1">
    <location>
        <begin position="131"/>
        <end position="192"/>
    </location>
</feature>
<dbReference type="EMBL" id="KZ819602">
    <property type="protein sequence ID" value="PWN37650.1"/>
    <property type="molecule type" value="Genomic_DNA"/>
</dbReference>
<keyword evidence="2" id="KW-0812">Transmembrane</keyword>
<protein>
    <submittedName>
        <fullName evidence="3">Uncharacterized protein</fullName>
    </submittedName>
</protein>